<dbReference type="Pfam" id="PF13370">
    <property type="entry name" value="Fer4_13"/>
    <property type="match status" value="1"/>
</dbReference>
<reference evidence="4" key="1">
    <citation type="submission" date="2018-02" db="EMBL/GenBank/DDBJ databases">
        <title>Genome reduction pattern in chromatophore genome of Paulinella.</title>
        <authorList>
            <person name="Lhee D."/>
            <person name="Yoon H.S."/>
        </authorList>
    </citation>
    <scope>NUCLEOTIDE SEQUENCE</scope>
    <source>
        <strain evidence="4">NZ27</strain>
    </source>
</reference>
<dbReference type="SUPFAM" id="SSF54862">
    <property type="entry name" value="4Fe-4S ferredoxins"/>
    <property type="match status" value="1"/>
</dbReference>
<keyword evidence="2" id="KW-0408">Iron</keyword>
<evidence type="ECO:0000256" key="1">
    <source>
        <dbReference type="ARBA" id="ARBA00022723"/>
    </source>
</evidence>
<keyword evidence="4" id="KW-0934">Plastid</keyword>
<dbReference type="GO" id="GO:0009055">
    <property type="term" value="F:electron transfer activity"/>
    <property type="evidence" value="ECO:0007669"/>
    <property type="project" value="InterPro"/>
</dbReference>
<sequence>MSDSPLQFGDPSAAFQVCINTNRIERTGLEPILGGKLRQKAVWVDEATCIGCRYCSHVAVNTFVIEQNLGRSRAIRQDGDSTECIQEAIDTCPVDCIHWVDYADLSRLAAQLKEQELLPIGFPSPARKKRKS</sequence>
<dbReference type="InterPro" id="IPR001080">
    <property type="entry name" value="3Fe4S_ferredoxin"/>
</dbReference>
<keyword evidence="3" id="KW-0411">Iron-sulfur</keyword>
<protein>
    <submittedName>
        <fullName evidence="4">3Fe-4S ferredoxin</fullName>
    </submittedName>
</protein>
<dbReference type="PANTHER" id="PTHR44579:SF2">
    <property type="entry name" value="OS01G0730500 PROTEIN"/>
    <property type="match status" value="1"/>
</dbReference>
<dbReference type="PRINTS" id="PR00352">
    <property type="entry name" value="3FE4SFRDOXIN"/>
</dbReference>
<proteinExistence type="predicted"/>
<gene>
    <name evidence="4" type="ORF">PMNZ_175</name>
</gene>
<dbReference type="GO" id="GO:0051536">
    <property type="term" value="F:iron-sulfur cluster binding"/>
    <property type="evidence" value="ECO:0007669"/>
    <property type="project" value="UniProtKB-KW"/>
</dbReference>
<dbReference type="Gene3D" id="3.30.70.20">
    <property type="match status" value="1"/>
</dbReference>
<evidence type="ECO:0000256" key="3">
    <source>
        <dbReference type="ARBA" id="ARBA00023014"/>
    </source>
</evidence>
<accession>A0A385HZP4</accession>
<evidence type="ECO:0000256" key="2">
    <source>
        <dbReference type="ARBA" id="ARBA00023004"/>
    </source>
</evidence>
<dbReference type="PANTHER" id="PTHR44579">
    <property type="entry name" value="OS01G0730500 PROTEIN"/>
    <property type="match status" value="1"/>
</dbReference>
<organism evidence="4">
    <name type="scientific">Paulinella micropora</name>
    <dbReference type="NCBI Taxonomy" id="1928728"/>
    <lineage>
        <taxon>Eukaryota</taxon>
        <taxon>Sar</taxon>
        <taxon>Rhizaria</taxon>
        <taxon>Cercozoa</taxon>
        <taxon>Imbricatea</taxon>
        <taxon>Silicofilosea</taxon>
        <taxon>Euglyphida</taxon>
        <taxon>Paulinellidae</taxon>
        <taxon>Paulinella</taxon>
    </lineage>
</organism>
<dbReference type="GO" id="GO:0005506">
    <property type="term" value="F:iron ion binding"/>
    <property type="evidence" value="ECO:0007669"/>
    <property type="project" value="InterPro"/>
</dbReference>
<keyword evidence="1" id="KW-0479">Metal-binding</keyword>
<dbReference type="EMBL" id="MG976688">
    <property type="protein sequence ID" value="AXY63129.1"/>
    <property type="molecule type" value="Genomic_DNA"/>
</dbReference>
<evidence type="ECO:0000313" key="4">
    <source>
        <dbReference type="EMBL" id="AXY63129.1"/>
    </source>
</evidence>
<name>A0A385HZP4_9EUKA</name>
<geneLocation type="plastid" evidence="4"/>
<dbReference type="AlphaFoldDB" id="A0A385HZP4"/>